<evidence type="ECO:0008006" key="3">
    <source>
        <dbReference type="Google" id="ProtNLM"/>
    </source>
</evidence>
<organism evidence="1 2">
    <name type="scientific">Daedalea quercina L-15889</name>
    <dbReference type="NCBI Taxonomy" id="1314783"/>
    <lineage>
        <taxon>Eukaryota</taxon>
        <taxon>Fungi</taxon>
        <taxon>Dikarya</taxon>
        <taxon>Basidiomycota</taxon>
        <taxon>Agaricomycotina</taxon>
        <taxon>Agaricomycetes</taxon>
        <taxon>Polyporales</taxon>
        <taxon>Fomitopsis</taxon>
    </lineage>
</organism>
<dbReference type="OrthoDB" id="550575at2759"/>
<gene>
    <name evidence="1" type="ORF">DAEQUDRAFT_726326</name>
</gene>
<accession>A0A165QMS0</accession>
<dbReference type="AlphaFoldDB" id="A0A165QMS0"/>
<evidence type="ECO:0000313" key="1">
    <source>
        <dbReference type="EMBL" id="KZT69684.1"/>
    </source>
</evidence>
<reference evidence="1 2" key="1">
    <citation type="journal article" date="2016" name="Mol. Biol. Evol.">
        <title>Comparative Genomics of Early-Diverging Mushroom-Forming Fungi Provides Insights into the Origins of Lignocellulose Decay Capabilities.</title>
        <authorList>
            <person name="Nagy L.G."/>
            <person name="Riley R."/>
            <person name="Tritt A."/>
            <person name="Adam C."/>
            <person name="Daum C."/>
            <person name="Floudas D."/>
            <person name="Sun H."/>
            <person name="Yadav J.S."/>
            <person name="Pangilinan J."/>
            <person name="Larsson K.H."/>
            <person name="Matsuura K."/>
            <person name="Barry K."/>
            <person name="Labutti K."/>
            <person name="Kuo R."/>
            <person name="Ohm R.A."/>
            <person name="Bhattacharya S.S."/>
            <person name="Shirouzu T."/>
            <person name="Yoshinaga Y."/>
            <person name="Martin F.M."/>
            <person name="Grigoriev I.V."/>
            <person name="Hibbett D.S."/>
        </authorList>
    </citation>
    <scope>NUCLEOTIDE SEQUENCE [LARGE SCALE GENOMIC DNA]</scope>
    <source>
        <strain evidence="1 2">L-15889</strain>
    </source>
</reference>
<name>A0A165QMS0_9APHY</name>
<dbReference type="Proteomes" id="UP000076727">
    <property type="component" value="Unassembled WGS sequence"/>
</dbReference>
<dbReference type="EMBL" id="KV429056">
    <property type="protein sequence ID" value="KZT69684.1"/>
    <property type="molecule type" value="Genomic_DNA"/>
</dbReference>
<protein>
    <recommendedName>
        <fullName evidence="3">Cleavage/polyadenylation specificity factor A subunit N-terminal domain-containing protein</fullName>
    </recommendedName>
</protein>
<keyword evidence="2" id="KW-1185">Reference proteome</keyword>
<dbReference type="STRING" id="1314783.A0A165QMS0"/>
<proteinExistence type="predicted"/>
<sequence>MQNGGRPLGEIHYVDVNPHHVVLCGENEVRVLSRENHTVVLRLSSEPGFARTILTPHLPPGSNKIPLIVRLETDVRSLAGEGHWGSFRAAHLSTSGHDLACMLADGRLVLVRHFERVVNGGTPIKDATLEVDLTHVNGRSGAQSEAGYYLAFEQDRVAIATSSGLYIMTLDAHTRGLLDPEALPRGHNSLAVGPSRSPDGPSSGALSSDVLVSWLPRLHDSAVLKEISCLQMSATCLYLTWKASRVDLVSRGASYGTFAVIYDEDPTFVDESTDYWTGRPMGSGLPVPIRRNPGLVVSCVDFSP</sequence>
<evidence type="ECO:0000313" key="2">
    <source>
        <dbReference type="Proteomes" id="UP000076727"/>
    </source>
</evidence>